<sequence>MLTIGEESVMTSDNRFASPPPPASSSPATIQNPNFNFIPFNSFSSIIPKEEHGMMSMSMMMMMGDGAVEEMMENGSVGGSFGSGSEQAEDPKSGTEFVVNELRDDEQPPPAKKKRYHRHTDRQIQEMEA</sequence>
<organism evidence="2 3">
    <name type="scientific">Brassica cretica</name>
    <name type="common">Mustard</name>
    <dbReference type="NCBI Taxonomy" id="69181"/>
    <lineage>
        <taxon>Eukaryota</taxon>
        <taxon>Viridiplantae</taxon>
        <taxon>Streptophyta</taxon>
        <taxon>Embryophyta</taxon>
        <taxon>Tracheophyta</taxon>
        <taxon>Spermatophyta</taxon>
        <taxon>Magnoliopsida</taxon>
        <taxon>eudicotyledons</taxon>
        <taxon>Gunneridae</taxon>
        <taxon>Pentapetalae</taxon>
        <taxon>rosids</taxon>
        <taxon>malvids</taxon>
        <taxon>Brassicales</taxon>
        <taxon>Brassicaceae</taxon>
        <taxon>Brassiceae</taxon>
        <taxon>Brassica</taxon>
    </lineage>
</organism>
<evidence type="ECO:0000313" key="2">
    <source>
        <dbReference type="EMBL" id="KAF2539373.1"/>
    </source>
</evidence>
<feature type="compositionally biased region" description="Basic residues" evidence="1">
    <location>
        <begin position="111"/>
        <end position="120"/>
    </location>
</feature>
<comment type="caution">
    <text evidence="2">The sequence shown here is derived from an EMBL/GenBank/DDBJ whole genome shotgun (WGS) entry which is preliminary data.</text>
</comment>
<proteinExistence type="predicted"/>
<protein>
    <submittedName>
        <fullName evidence="2">Uncharacterized protein</fullName>
    </submittedName>
</protein>
<feature type="region of interest" description="Disordered" evidence="1">
    <location>
        <begin position="1"/>
        <end position="33"/>
    </location>
</feature>
<evidence type="ECO:0000313" key="3">
    <source>
        <dbReference type="Proteomes" id="UP000712281"/>
    </source>
</evidence>
<dbReference type="AlphaFoldDB" id="A0A8S9G0E6"/>
<name>A0A8S9G0E6_BRACR</name>
<feature type="region of interest" description="Disordered" evidence="1">
    <location>
        <begin position="71"/>
        <end position="129"/>
    </location>
</feature>
<dbReference type="Proteomes" id="UP000712281">
    <property type="component" value="Unassembled WGS sequence"/>
</dbReference>
<dbReference type="EMBL" id="QGKW02002228">
    <property type="protein sequence ID" value="KAF2539373.1"/>
    <property type="molecule type" value="Genomic_DNA"/>
</dbReference>
<reference evidence="2" key="1">
    <citation type="submission" date="2019-12" db="EMBL/GenBank/DDBJ databases">
        <title>Genome sequencing and annotation of Brassica cretica.</title>
        <authorList>
            <person name="Studholme D.J."/>
            <person name="Sarris P.F."/>
        </authorList>
    </citation>
    <scope>NUCLEOTIDE SEQUENCE</scope>
    <source>
        <strain evidence="2">PFS-001/15</strain>
        <tissue evidence="2">Leaf</tissue>
    </source>
</reference>
<gene>
    <name evidence="2" type="ORF">F2Q68_00020248</name>
</gene>
<evidence type="ECO:0000256" key="1">
    <source>
        <dbReference type="SAM" id="MobiDB-lite"/>
    </source>
</evidence>
<accession>A0A8S9G0E6</accession>